<gene>
    <name evidence="1" type="ORF">CS062_06995</name>
</gene>
<proteinExistence type="predicted"/>
<dbReference type="OrthoDB" id="9780310at2"/>
<reference evidence="1 2" key="1">
    <citation type="submission" date="2017-11" db="EMBL/GenBank/DDBJ databases">
        <title>Draft genome sequence of Mitsuaria sp. HWN-4.</title>
        <authorList>
            <person name="Gundlapally S.R."/>
        </authorList>
    </citation>
    <scope>NUCLEOTIDE SEQUENCE [LARGE SCALE GENOMIC DNA]</scope>
    <source>
        <strain evidence="1 2">HWN-4</strain>
    </source>
</reference>
<dbReference type="EMBL" id="PEOG01000015">
    <property type="protein sequence ID" value="PIM53874.1"/>
    <property type="molecule type" value="Genomic_DNA"/>
</dbReference>
<organism evidence="1 2">
    <name type="scientific">Roseateles chitinivorans</name>
    <dbReference type="NCBI Taxonomy" id="2917965"/>
    <lineage>
        <taxon>Bacteria</taxon>
        <taxon>Pseudomonadati</taxon>
        <taxon>Pseudomonadota</taxon>
        <taxon>Betaproteobacteria</taxon>
        <taxon>Burkholderiales</taxon>
        <taxon>Sphaerotilaceae</taxon>
        <taxon>Roseateles</taxon>
    </lineage>
</organism>
<dbReference type="PANTHER" id="PTHR30348:SF14">
    <property type="entry name" value="BLR8050 PROTEIN"/>
    <property type="match status" value="1"/>
</dbReference>
<accession>A0A2G9CE17</accession>
<dbReference type="PANTHER" id="PTHR30348">
    <property type="entry name" value="UNCHARACTERIZED PROTEIN YECE"/>
    <property type="match status" value="1"/>
</dbReference>
<dbReference type="Gene3D" id="3.20.20.410">
    <property type="entry name" value="Protein of unknown function UPF0759"/>
    <property type="match status" value="1"/>
</dbReference>
<dbReference type="RefSeq" id="WP_099860754.1">
    <property type="nucleotide sequence ID" value="NZ_PEOG01000015.1"/>
</dbReference>
<dbReference type="SUPFAM" id="SSF117396">
    <property type="entry name" value="TM1631-like"/>
    <property type="match status" value="1"/>
</dbReference>
<sequence>MSRSRTLHIGTAGWSVPRAVAAAFPADGSQLSRYAGVLNATEINTTFSRTHRPDTFARWAAQTPAGFRFSVKLPRAMTHDARLKVPRAEVRSFVDSLAGLGERLAVLLVQLPPSLPLETRTARAFFRSLHASFDGAIVCEPRHASWFTAAADRLLVEERIGRVAADPARPVGAGEPGGWLGERGDGRGAVVYYRWHGSPRMYWSRYEDDFLEGQAQALARWPDGTSIWCVFDNTASGAAADDALRFSALLR</sequence>
<evidence type="ECO:0000313" key="2">
    <source>
        <dbReference type="Proteomes" id="UP000231501"/>
    </source>
</evidence>
<dbReference type="AlphaFoldDB" id="A0A2G9CE17"/>
<keyword evidence="2" id="KW-1185">Reference proteome</keyword>
<evidence type="ECO:0000313" key="1">
    <source>
        <dbReference type="EMBL" id="PIM53874.1"/>
    </source>
</evidence>
<comment type="caution">
    <text evidence="1">The sequence shown here is derived from an EMBL/GenBank/DDBJ whole genome shotgun (WGS) entry which is preliminary data.</text>
</comment>
<dbReference type="InterPro" id="IPR036520">
    <property type="entry name" value="UPF0759_sf"/>
</dbReference>
<dbReference type="InterPro" id="IPR002763">
    <property type="entry name" value="DUF72"/>
</dbReference>
<evidence type="ECO:0008006" key="3">
    <source>
        <dbReference type="Google" id="ProtNLM"/>
    </source>
</evidence>
<dbReference type="Pfam" id="PF01904">
    <property type="entry name" value="DUF72"/>
    <property type="match status" value="1"/>
</dbReference>
<name>A0A2G9CE17_9BURK</name>
<protein>
    <recommendedName>
        <fullName evidence="3">DUF72 domain-containing protein</fullName>
    </recommendedName>
</protein>
<dbReference type="Proteomes" id="UP000231501">
    <property type="component" value="Unassembled WGS sequence"/>
</dbReference>